<dbReference type="GO" id="GO:0005085">
    <property type="term" value="F:guanyl-nucleotide exchange factor activity"/>
    <property type="evidence" value="ECO:0007669"/>
    <property type="project" value="InterPro"/>
</dbReference>
<evidence type="ECO:0000313" key="3">
    <source>
        <dbReference type="EMBL" id="ELT96068.1"/>
    </source>
</evidence>
<dbReference type="PROSITE" id="PS50010">
    <property type="entry name" value="DH_2"/>
    <property type="match status" value="1"/>
</dbReference>
<dbReference type="OMA" id="GNLCQTH"/>
<dbReference type="InterPro" id="IPR011993">
    <property type="entry name" value="PH-like_dom_sf"/>
</dbReference>
<accession>R7TQ85</accession>
<dbReference type="SMART" id="SM00325">
    <property type="entry name" value="RhoGEF"/>
    <property type="match status" value="1"/>
</dbReference>
<evidence type="ECO:0000313" key="4">
    <source>
        <dbReference type="EnsemblMetazoa" id="CapteP140689"/>
    </source>
</evidence>
<dbReference type="GO" id="GO:0007266">
    <property type="term" value="P:Rho protein signal transduction"/>
    <property type="evidence" value="ECO:0007669"/>
    <property type="project" value="TreeGrafter"/>
</dbReference>
<proteinExistence type="predicted"/>
<dbReference type="AlphaFoldDB" id="R7TQ85"/>
<dbReference type="PANTHER" id="PTHR13217">
    <property type="entry name" value="PLECKSTRIN HOMOLOGY DOMAIN-CONTAINING FAMILY G MEMBER 7"/>
    <property type="match status" value="1"/>
</dbReference>
<feature type="coiled-coil region" evidence="1">
    <location>
        <begin position="170"/>
        <end position="197"/>
    </location>
</feature>
<dbReference type="OrthoDB" id="5585231at2759"/>
<evidence type="ECO:0000259" key="2">
    <source>
        <dbReference type="PROSITE" id="PS50010"/>
    </source>
</evidence>
<dbReference type="EMBL" id="KB308928">
    <property type="protein sequence ID" value="ELT96068.1"/>
    <property type="molecule type" value="Genomic_DNA"/>
</dbReference>
<protein>
    <recommendedName>
        <fullName evidence="2">DH domain-containing protein</fullName>
    </recommendedName>
</protein>
<evidence type="ECO:0000256" key="1">
    <source>
        <dbReference type="SAM" id="Coils"/>
    </source>
</evidence>
<evidence type="ECO:0000313" key="5">
    <source>
        <dbReference type="Proteomes" id="UP000014760"/>
    </source>
</evidence>
<dbReference type="Gene3D" id="1.20.900.10">
    <property type="entry name" value="Dbl homology (DH) domain"/>
    <property type="match status" value="2"/>
</dbReference>
<dbReference type="InterPro" id="IPR040181">
    <property type="entry name" value="PKHG5/7"/>
</dbReference>
<keyword evidence="1" id="KW-0175">Coiled coil</keyword>
<dbReference type="InterPro" id="IPR035899">
    <property type="entry name" value="DBL_dom_sf"/>
</dbReference>
<keyword evidence="5" id="KW-1185">Reference proteome</keyword>
<feature type="domain" description="DH" evidence="2">
    <location>
        <begin position="94"/>
        <end position="190"/>
    </location>
</feature>
<dbReference type="InterPro" id="IPR000219">
    <property type="entry name" value="DH_dom"/>
</dbReference>
<dbReference type="PANTHER" id="PTHR13217:SF6">
    <property type="entry name" value="PLECKSTRIN HOMOLOGY DOMAIN-CONTAINING FAMILY G MEMBER 7"/>
    <property type="match status" value="1"/>
</dbReference>
<dbReference type="Pfam" id="PF00621">
    <property type="entry name" value="RhoGEF"/>
    <property type="match status" value="1"/>
</dbReference>
<sequence>MYFQDAHWSDLIASNDKDKGQPIEGLPESERKRREAVWELFTSECVFLVDHLMVLKHCFMENLKKVQVEGHLMFAEPQDLFGNLDELKLTRDGEVYHDYCLNYPKAVTYLDQLRKNDDFCQFEKVGWCEQDPRCHRLQITDLLVSPMQHCTKVPLLLNNIRRYTSDNDECNQLTESLEKLETSLKNLEAKMRWLKNFERVQEIQQQIIWQPITELEPRAFIPEFLKSSLNKQPCERLLASPKRQLLHEGSVTLLEISKTVDMYMFLFDDILLLTRIKKPPRKQKQSVVDPSVGTSIPSAQTEGAVFVVYRQPMALDRLTVHDIRPPDATANGLRNAFVLVQISRFQQIIGVCTLQAPSENAK</sequence>
<feature type="non-terminal residue" evidence="3">
    <location>
        <position position="362"/>
    </location>
</feature>
<dbReference type="HOGENOM" id="CLU_030833_0_0_1"/>
<dbReference type="Proteomes" id="UP000014760">
    <property type="component" value="Unassembled WGS sequence"/>
</dbReference>
<dbReference type="EnsemblMetazoa" id="CapteT140689">
    <property type="protein sequence ID" value="CapteP140689"/>
    <property type="gene ID" value="CapteG140689"/>
</dbReference>
<gene>
    <name evidence="3" type="ORF">CAPTEDRAFT_140689</name>
</gene>
<reference evidence="3 5" key="2">
    <citation type="journal article" date="2013" name="Nature">
        <title>Insights into bilaterian evolution from three spiralian genomes.</title>
        <authorList>
            <person name="Simakov O."/>
            <person name="Marletaz F."/>
            <person name="Cho S.J."/>
            <person name="Edsinger-Gonzales E."/>
            <person name="Havlak P."/>
            <person name="Hellsten U."/>
            <person name="Kuo D.H."/>
            <person name="Larsson T."/>
            <person name="Lv J."/>
            <person name="Arendt D."/>
            <person name="Savage R."/>
            <person name="Osoegawa K."/>
            <person name="de Jong P."/>
            <person name="Grimwood J."/>
            <person name="Chapman J.A."/>
            <person name="Shapiro H."/>
            <person name="Aerts A."/>
            <person name="Otillar R.P."/>
            <person name="Terry A.Y."/>
            <person name="Boore J.L."/>
            <person name="Grigoriev I.V."/>
            <person name="Lindberg D.R."/>
            <person name="Seaver E.C."/>
            <person name="Weisblat D.A."/>
            <person name="Putnam N.H."/>
            <person name="Rokhsar D.S."/>
        </authorList>
    </citation>
    <scope>NUCLEOTIDE SEQUENCE</scope>
    <source>
        <strain evidence="3 5">I ESC-2004</strain>
    </source>
</reference>
<dbReference type="STRING" id="283909.R7TQ85"/>
<dbReference type="Gene3D" id="2.30.29.30">
    <property type="entry name" value="Pleckstrin-homology domain (PH domain)/Phosphotyrosine-binding domain (PTB)"/>
    <property type="match status" value="1"/>
</dbReference>
<organism evidence="3">
    <name type="scientific">Capitella teleta</name>
    <name type="common">Polychaete worm</name>
    <dbReference type="NCBI Taxonomy" id="283909"/>
    <lineage>
        <taxon>Eukaryota</taxon>
        <taxon>Metazoa</taxon>
        <taxon>Spiralia</taxon>
        <taxon>Lophotrochozoa</taxon>
        <taxon>Annelida</taxon>
        <taxon>Polychaeta</taxon>
        <taxon>Sedentaria</taxon>
        <taxon>Scolecida</taxon>
        <taxon>Capitellidae</taxon>
        <taxon>Capitella</taxon>
    </lineage>
</organism>
<dbReference type="SUPFAM" id="SSF48065">
    <property type="entry name" value="DBL homology domain (DH-domain)"/>
    <property type="match status" value="1"/>
</dbReference>
<reference evidence="4" key="3">
    <citation type="submission" date="2015-06" db="UniProtKB">
        <authorList>
            <consortium name="EnsemblMetazoa"/>
        </authorList>
    </citation>
    <scope>IDENTIFICATION</scope>
</reference>
<dbReference type="CDD" id="cd13245">
    <property type="entry name" value="PH_PLEKHG7"/>
    <property type="match status" value="1"/>
</dbReference>
<dbReference type="EMBL" id="AMQN01011536">
    <property type="status" value="NOT_ANNOTATED_CDS"/>
    <property type="molecule type" value="Genomic_DNA"/>
</dbReference>
<dbReference type="SUPFAM" id="SSF50729">
    <property type="entry name" value="PH domain-like"/>
    <property type="match status" value="1"/>
</dbReference>
<reference evidence="5" key="1">
    <citation type="submission" date="2012-12" db="EMBL/GenBank/DDBJ databases">
        <authorList>
            <person name="Hellsten U."/>
            <person name="Grimwood J."/>
            <person name="Chapman J.A."/>
            <person name="Shapiro H."/>
            <person name="Aerts A."/>
            <person name="Otillar R.P."/>
            <person name="Terry A.Y."/>
            <person name="Boore J.L."/>
            <person name="Simakov O."/>
            <person name="Marletaz F."/>
            <person name="Cho S.-J."/>
            <person name="Edsinger-Gonzales E."/>
            <person name="Havlak P."/>
            <person name="Kuo D.-H."/>
            <person name="Larsson T."/>
            <person name="Lv J."/>
            <person name="Arendt D."/>
            <person name="Savage R."/>
            <person name="Osoegawa K."/>
            <person name="de Jong P."/>
            <person name="Lindberg D.R."/>
            <person name="Seaver E.C."/>
            <person name="Weisblat D.A."/>
            <person name="Putnam N.H."/>
            <person name="Grigoriev I.V."/>
            <person name="Rokhsar D.S."/>
        </authorList>
    </citation>
    <scope>NUCLEOTIDE SEQUENCE</scope>
    <source>
        <strain evidence="5">I ESC-2004</strain>
    </source>
</reference>
<name>R7TQ85_CAPTE</name>